<feature type="compositionally biased region" description="Low complexity" evidence="5">
    <location>
        <begin position="230"/>
        <end position="244"/>
    </location>
</feature>
<keyword evidence="4" id="KW-0378">Hydrolase</keyword>
<gene>
    <name evidence="7" type="ORF">HYH02_011933</name>
</gene>
<feature type="compositionally biased region" description="Low complexity" evidence="5">
    <location>
        <begin position="367"/>
        <end position="380"/>
    </location>
</feature>
<feature type="compositionally biased region" description="Basic and acidic residues" evidence="5">
    <location>
        <begin position="718"/>
        <end position="734"/>
    </location>
</feature>
<evidence type="ECO:0000256" key="1">
    <source>
        <dbReference type="ARBA" id="ARBA00004496"/>
    </source>
</evidence>
<comment type="subcellular location">
    <subcellularLocation>
        <location evidence="1">Cytoplasm</location>
    </subcellularLocation>
</comment>
<sequence length="1318" mass="137031">MEVEEPGESFAYSEANGRPRYVPPSDSGLQDDHSASIAFSDAGLSDKPPAAKPRSAAPSVSGSARAGGSRKPSQTGGTNGGGLASEKNFSMAGDDASVAFSDAGLSDKPAPKARAPPSQRASSTSGSAKGAPASPAPATSTAGDDDDPSASIAFSDAGLSDKPPAAKRAPSTASSRKPSEAGGGAGKPGRASGVSGSISGFTVDHDEDDDGAASSVAAPPKRRSSGVSLASSAKPAPAAAAAAKPKPKPAESGSIDLDGEVDLAATVSLSHSQMAGDDAASTRSGAAATAAAKRRSSAAGGGGGAAPSESGLSVRSSRTGAAAATPPAPASAAGGKSTSSIGGGYSEPVAGGSDGEGSDADSKPARSKPAAKPAKAAAASSDRDHDHEDSDGAEHSDSDSKRVSMSMSGRVSLVASNSQTSVARPRSRAGERPPSASGSRRSAAPTASAAGYSDDFDAEDAVTNASRKSSRVSRPPGESGSIFQEDVPDASVSSMSHASVSASKKGGGGGSGSGSGPVFKRVPANAPDSPAASGSVTSSPQAAAHAASPRPGSSRASSRAESRPAAPASGSCADSFDGAIRVPPPGAPRPSSGRRQAPPPPPADEYDDVGSSGGGSRNVFARQRPASAAPRDRQGSQAEALVRKHPATWDALDVALWVEFIGLGQYRKRFLHHCVDGRLLLRVKDAQLKTDLGIGPMGHRAAILDAASQLVRNYEEAAAAREAGDDDGGRHEYGGRSGGGGSAPRPRPASALPGGAGALTAPPPPPGGPRRPASASRSVIPPDPYLGPALGKQTVYEQRARLLFELDRAQARAEQHRALAEQLKHTANLSGEEVAHIRGLLADIEAKNRAAFGPSGAAGYAVDSSARIPWRHVGPGTRHHNWASERFARPGDPETVDMTFQPRMSKESKRIMNGGGEYGEGGGTNNFLDRLSNDLRKRETNRKELERRYYSEGAAGGSPAQAEADWQVVVEGLQSRCHVQLDRSDPEGTEELIDAAVDKLCTGESWREAGCRDRPIRAAKGSAKVAAMAQALRSLAFMERYKSDLRQKNGKMKALETKWLHQTLGAQYLPGAKDKEDLQQAVGFFALLGWRGHDGGPSEEAVSEDLLDRLLDRAIEYRLRYDAWWDRVRERPEERAAGFVCDVDWRGEPRWAADGLGSLMAREMDRHQRGVEADASSGQPDAPGQMDFVDFTVQLLGKSRMDDLRRLRSSSAGSGEGGGLSERGKRLAVYRAIRTQKFIEFTQKDLEERERKLRQAYTALAPPKRVLQPSRIEGFFERLMEDASKRRAKAEKLAHDKVAKEKEILASSVMYGRPRSAR</sequence>
<dbReference type="GO" id="GO:0005737">
    <property type="term" value="C:cytoplasm"/>
    <property type="evidence" value="ECO:0007669"/>
    <property type="project" value="UniProtKB-SubCell"/>
</dbReference>
<dbReference type="GO" id="GO:0035591">
    <property type="term" value="F:signaling adaptor activity"/>
    <property type="evidence" value="ECO:0007669"/>
    <property type="project" value="InterPro"/>
</dbReference>
<feature type="compositionally biased region" description="Low complexity" evidence="5">
    <location>
        <begin position="275"/>
        <end position="291"/>
    </location>
</feature>
<reference evidence="7" key="1">
    <citation type="journal article" date="2020" name="bioRxiv">
        <title>Comparative genomics of Chlamydomonas.</title>
        <authorList>
            <person name="Craig R.J."/>
            <person name="Hasan A.R."/>
            <person name="Ness R.W."/>
            <person name="Keightley P.D."/>
        </authorList>
    </citation>
    <scope>NUCLEOTIDE SEQUENCE</scope>
    <source>
        <strain evidence="7">CCAP 11/173</strain>
    </source>
</reference>
<feature type="compositionally biased region" description="Low complexity" evidence="5">
    <location>
        <begin position="45"/>
        <end position="73"/>
    </location>
</feature>
<proteinExistence type="predicted"/>
<feature type="compositionally biased region" description="Low complexity" evidence="5">
    <location>
        <begin position="316"/>
        <end position="340"/>
    </location>
</feature>
<feature type="compositionally biased region" description="Low complexity" evidence="5">
    <location>
        <begin position="121"/>
        <end position="142"/>
    </location>
</feature>
<dbReference type="GO" id="GO:0034128">
    <property type="term" value="P:negative regulation of MyD88-independent toll-like receptor signaling pathway"/>
    <property type="evidence" value="ECO:0007669"/>
    <property type="project" value="InterPro"/>
</dbReference>
<evidence type="ECO:0000256" key="3">
    <source>
        <dbReference type="ARBA" id="ARBA00022737"/>
    </source>
</evidence>
<dbReference type="Gene3D" id="1.10.150.50">
    <property type="entry name" value="Transcription Factor, Ets-1"/>
    <property type="match status" value="1"/>
</dbReference>
<accession>A0A835W321</accession>
<dbReference type="InterPro" id="IPR013761">
    <property type="entry name" value="SAM/pointed_sf"/>
</dbReference>
<feature type="region of interest" description="Disordered" evidence="5">
    <location>
        <begin position="718"/>
        <end position="790"/>
    </location>
</feature>
<feature type="domain" description="SAM" evidence="6">
    <location>
        <begin position="649"/>
        <end position="713"/>
    </location>
</feature>
<organism evidence="7 8">
    <name type="scientific">Chlamydomonas schloesseri</name>
    <dbReference type="NCBI Taxonomy" id="2026947"/>
    <lineage>
        <taxon>Eukaryota</taxon>
        <taxon>Viridiplantae</taxon>
        <taxon>Chlorophyta</taxon>
        <taxon>core chlorophytes</taxon>
        <taxon>Chlorophyceae</taxon>
        <taxon>CS clade</taxon>
        <taxon>Chlamydomonadales</taxon>
        <taxon>Chlamydomonadaceae</taxon>
        <taxon>Chlamydomonas</taxon>
    </lineage>
</organism>
<dbReference type="SUPFAM" id="SSF47769">
    <property type="entry name" value="SAM/Pointed domain"/>
    <property type="match status" value="1"/>
</dbReference>
<dbReference type="PROSITE" id="PS50105">
    <property type="entry name" value="SAM_DOMAIN"/>
    <property type="match status" value="1"/>
</dbReference>
<keyword evidence="8" id="KW-1185">Reference proteome</keyword>
<feature type="compositionally biased region" description="Polar residues" evidence="5">
    <location>
        <begin position="403"/>
        <end position="422"/>
    </location>
</feature>
<dbReference type="GO" id="GO:0048678">
    <property type="term" value="P:response to axon injury"/>
    <property type="evidence" value="ECO:0007669"/>
    <property type="project" value="InterPro"/>
</dbReference>
<feature type="region of interest" description="Disordered" evidence="5">
    <location>
        <begin position="1"/>
        <end position="257"/>
    </location>
</feature>
<feature type="compositionally biased region" description="Basic and acidic residues" evidence="5">
    <location>
        <begin position="381"/>
        <end position="402"/>
    </location>
</feature>
<evidence type="ECO:0000256" key="5">
    <source>
        <dbReference type="SAM" id="MobiDB-lite"/>
    </source>
</evidence>
<dbReference type="SMART" id="SM00454">
    <property type="entry name" value="SAM"/>
    <property type="match status" value="1"/>
</dbReference>
<dbReference type="Proteomes" id="UP000613740">
    <property type="component" value="Unassembled WGS sequence"/>
</dbReference>
<protein>
    <recommendedName>
        <fullName evidence="6">SAM domain-containing protein</fullName>
    </recommendedName>
</protein>
<keyword evidence="2" id="KW-0963">Cytoplasm</keyword>
<feature type="compositionally biased region" description="Low complexity" evidence="5">
    <location>
        <begin position="538"/>
        <end position="571"/>
    </location>
</feature>
<keyword evidence="3" id="KW-0677">Repeat</keyword>
<feature type="compositionally biased region" description="Low complexity" evidence="5">
    <location>
        <begin position="432"/>
        <end position="453"/>
    </location>
</feature>
<comment type="caution">
    <text evidence="7">The sequence shown here is derived from an EMBL/GenBank/DDBJ whole genome shotgun (WGS) entry which is preliminary data.</text>
</comment>
<evidence type="ECO:0000256" key="2">
    <source>
        <dbReference type="ARBA" id="ARBA00022490"/>
    </source>
</evidence>
<dbReference type="Pfam" id="PF00536">
    <property type="entry name" value="SAM_1"/>
    <property type="match status" value="1"/>
</dbReference>
<dbReference type="OrthoDB" id="445896at2759"/>
<feature type="compositionally biased region" description="Gly residues" evidence="5">
    <location>
        <begin position="505"/>
        <end position="515"/>
    </location>
</feature>
<dbReference type="InterPro" id="IPR039184">
    <property type="entry name" value="SARM1"/>
</dbReference>
<dbReference type="PANTHER" id="PTHR22998:SF1">
    <property type="entry name" value="NAD(+) HYDROLASE SARM1"/>
    <property type="match status" value="1"/>
</dbReference>
<feature type="compositionally biased region" description="Low complexity" evidence="5">
    <location>
        <begin position="490"/>
        <end position="504"/>
    </location>
</feature>
<dbReference type="PANTHER" id="PTHR22998">
    <property type="entry name" value="SARM1"/>
    <property type="match status" value="1"/>
</dbReference>
<evidence type="ECO:0000313" key="8">
    <source>
        <dbReference type="Proteomes" id="UP000613740"/>
    </source>
</evidence>
<dbReference type="GO" id="GO:0003953">
    <property type="term" value="F:NAD+ nucleosidase activity"/>
    <property type="evidence" value="ECO:0007669"/>
    <property type="project" value="InterPro"/>
</dbReference>
<dbReference type="CDD" id="cd09487">
    <property type="entry name" value="SAM_superfamily"/>
    <property type="match status" value="1"/>
</dbReference>
<evidence type="ECO:0000256" key="4">
    <source>
        <dbReference type="ARBA" id="ARBA00022801"/>
    </source>
</evidence>
<name>A0A835W321_9CHLO</name>
<evidence type="ECO:0000313" key="7">
    <source>
        <dbReference type="EMBL" id="KAG2435433.1"/>
    </source>
</evidence>
<evidence type="ECO:0000259" key="6">
    <source>
        <dbReference type="PROSITE" id="PS50105"/>
    </source>
</evidence>
<dbReference type="EMBL" id="JAEHOD010000053">
    <property type="protein sequence ID" value="KAG2435433.1"/>
    <property type="molecule type" value="Genomic_DNA"/>
</dbReference>
<feature type="region of interest" description="Disordered" evidence="5">
    <location>
        <begin position="272"/>
        <end position="638"/>
    </location>
</feature>
<dbReference type="InterPro" id="IPR001660">
    <property type="entry name" value="SAM"/>
</dbReference>